<dbReference type="InterPro" id="IPR016032">
    <property type="entry name" value="Sig_transdc_resp-reg_C-effctor"/>
</dbReference>
<name>A0A919YLI6_9BACL</name>
<evidence type="ECO:0000259" key="6">
    <source>
        <dbReference type="PROSITE" id="PS50043"/>
    </source>
</evidence>
<dbReference type="PRINTS" id="PR00038">
    <property type="entry name" value="HTHLUXR"/>
</dbReference>
<dbReference type="PANTHER" id="PTHR43214">
    <property type="entry name" value="TWO-COMPONENT RESPONSE REGULATOR"/>
    <property type="match status" value="1"/>
</dbReference>
<dbReference type="PROSITE" id="PS50110">
    <property type="entry name" value="RESPONSE_REGULATORY"/>
    <property type="match status" value="1"/>
</dbReference>
<dbReference type="Proteomes" id="UP000683139">
    <property type="component" value="Unassembled WGS sequence"/>
</dbReference>
<dbReference type="SMART" id="SM00421">
    <property type="entry name" value="HTH_LUXR"/>
    <property type="match status" value="1"/>
</dbReference>
<comment type="caution">
    <text evidence="8">The sequence shown here is derived from an EMBL/GenBank/DDBJ whole genome shotgun (WGS) entry which is preliminary data.</text>
</comment>
<dbReference type="RefSeq" id="WP_213513975.1">
    <property type="nucleotide sequence ID" value="NZ_BOSE01000002.1"/>
</dbReference>
<dbReference type="Pfam" id="PF00196">
    <property type="entry name" value="GerE"/>
    <property type="match status" value="1"/>
</dbReference>
<evidence type="ECO:0000313" key="9">
    <source>
        <dbReference type="Proteomes" id="UP000683139"/>
    </source>
</evidence>
<dbReference type="PANTHER" id="PTHR43214:SF43">
    <property type="entry name" value="TWO-COMPONENT RESPONSE REGULATOR"/>
    <property type="match status" value="1"/>
</dbReference>
<dbReference type="Pfam" id="PF00072">
    <property type="entry name" value="Response_reg"/>
    <property type="match status" value="1"/>
</dbReference>
<keyword evidence="2" id="KW-0805">Transcription regulation</keyword>
<evidence type="ECO:0000259" key="7">
    <source>
        <dbReference type="PROSITE" id="PS50110"/>
    </source>
</evidence>
<keyword evidence="1 5" id="KW-0597">Phosphoprotein</keyword>
<keyword evidence="3 8" id="KW-0238">DNA-binding</keyword>
<dbReference type="EMBL" id="BOSE01000002">
    <property type="protein sequence ID" value="GIP15690.1"/>
    <property type="molecule type" value="Genomic_DNA"/>
</dbReference>
<dbReference type="CDD" id="cd06170">
    <property type="entry name" value="LuxR_C_like"/>
    <property type="match status" value="1"/>
</dbReference>
<keyword evidence="9" id="KW-1185">Reference proteome</keyword>
<protein>
    <submittedName>
        <fullName evidence="8">DNA-binding response regulator</fullName>
    </submittedName>
</protein>
<evidence type="ECO:0000313" key="8">
    <source>
        <dbReference type="EMBL" id="GIP15690.1"/>
    </source>
</evidence>
<dbReference type="SUPFAM" id="SSF52172">
    <property type="entry name" value="CheY-like"/>
    <property type="match status" value="1"/>
</dbReference>
<dbReference type="InterPro" id="IPR000792">
    <property type="entry name" value="Tscrpt_reg_LuxR_C"/>
</dbReference>
<dbReference type="InterPro" id="IPR039420">
    <property type="entry name" value="WalR-like"/>
</dbReference>
<evidence type="ECO:0000256" key="1">
    <source>
        <dbReference type="ARBA" id="ARBA00022553"/>
    </source>
</evidence>
<feature type="domain" description="Response regulatory" evidence="7">
    <location>
        <begin position="3"/>
        <end position="120"/>
    </location>
</feature>
<dbReference type="InterPro" id="IPR058245">
    <property type="entry name" value="NreC/VraR/RcsB-like_REC"/>
</dbReference>
<dbReference type="CDD" id="cd17535">
    <property type="entry name" value="REC_NarL-like"/>
    <property type="match status" value="1"/>
</dbReference>
<reference evidence="8" key="1">
    <citation type="submission" date="2021-03" db="EMBL/GenBank/DDBJ databases">
        <title>Antimicrobial resistance genes in bacteria isolated from Japanese honey, and their potential for conferring macrolide and lincosamide resistance in the American foulbrood pathogen Paenibacillus larvae.</title>
        <authorList>
            <person name="Okamoto M."/>
            <person name="Kumagai M."/>
            <person name="Kanamori H."/>
            <person name="Takamatsu D."/>
        </authorList>
    </citation>
    <scope>NUCLEOTIDE SEQUENCE</scope>
    <source>
        <strain evidence="8">J40TS1</strain>
    </source>
</reference>
<gene>
    <name evidence="8" type="ORF">J40TS1_13320</name>
</gene>
<dbReference type="SUPFAM" id="SSF46894">
    <property type="entry name" value="C-terminal effector domain of the bipartite response regulators"/>
    <property type="match status" value="1"/>
</dbReference>
<accession>A0A919YLI6</accession>
<evidence type="ECO:0000256" key="4">
    <source>
        <dbReference type="ARBA" id="ARBA00023163"/>
    </source>
</evidence>
<evidence type="ECO:0000256" key="5">
    <source>
        <dbReference type="PROSITE-ProRule" id="PRU00169"/>
    </source>
</evidence>
<dbReference type="SMART" id="SM00448">
    <property type="entry name" value="REC"/>
    <property type="match status" value="1"/>
</dbReference>
<feature type="modified residue" description="4-aspartylphosphate" evidence="5">
    <location>
        <position position="54"/>
    </location>
</feature>
<dbReference type="GO" id="GO:0000160">
    <property type="term" value="P:phosphorelay signal transduction system"/>
    <property type="evidence" value="ECO:0007669"/>
    <property type="project" value="InterPro"/>
</dbReference>
<evidence type="ECO:0000256" key="2">
    <source>
        <dbReference type="ARBA" id="ARBA00023015"/>
    </source>
</evidence>
<dbReference type="InterPro" id="IPR011006">
    <property type="entry name" value="CheY-like_superfamily"/>
</dbReference>
<sequence length="220" mass="24424">MIRLLICDDHAVVRSGLTMLLNGRNEIEVIGEASEGDEAIALAQQLKPDVVLMDLSMPHGKDGMTASAELKKLMPEVNILILTMHDDEQYLFQAIKAGASGYILKNAPHEELVAAIGAVAGGDAYLYPSATKKLMSQFIHQQNLDPADDHAYQQLSEREKEVLSWLAKGYANKEIAQQLFISVKTVETHKSHLMEKLGLKTRPELIKYALQKGLLQFEDE</sequence>
<dbReference type="PROSITE" id="PS50043">
    <property type="entry name" value="HTH_LUXR_2"/>
    <property type="match status" value="1"/>
</dbReference>
<dbReference type="AlphaFoldDB" id="A0A919YLI6"/>
<dbReference type="GO" id="GO:0006355">
    <property type="term" value="P:regulation of DNA-templated transcription"/>
    <property type="evidence" value="ECO:0007669"/>
    <property type="project" value="InterPro"/>
</dbReference>
<organism evidence="8 9">
    <name type="scientific">Paenibacillus montaniterrae</name>
    <dbReference type="NCBI Taxonomy" id="429341"/>
    <lineage>
        <taxon>Bacteria</taxon>
        <taxon>Bacillati</taxon>
        <taxon>Bacillota</taxon>
        <taxon>Bacilli</taxon>
        <taxon>Bacillales</taxon>
        <taxon>Paenibacillaceae</taxon>
        <taxon>Paenibacillus</taxon>
    </lineage>
</organism>
<feature type="domain" description="HTH luxR-type" evidence="6">
    <location>
        <begin position="148"/>
        <end position="213"/>
    </location>
</feature>
<dbReference type="PROSITE" id="PS00622">
    <property type="entry name" value="HTH_LUXR_1"/>
    <property type="match status" value="1"/>
</dbReference>
<dbReference type="Gene3D" id="3.40.50.2300">
    <property type="match status" value="1"/>
</dbReference>
<keyword evidence="4" id="KW-0804">Transcription</keyword>
<dbReference type="GO" id="GO:0003677">
    <property type="term" value="F:DNA binding"/>
    <property type="evidence" value="ECO:0007669"/>
    <property type="project" value="UniProtKB-KW"/>
</dbReference>
<dbReference type="InterPro" id="IPR001789">
    <property type="entry name" value="Sig_transdc_resp-reg_receiver"/>
</dbReference>
<proteinExistence type="predicted"/>
<evidence type="ECO:0000256" key="3">
    <source>
        <dbReference type="ARBA" id="ARBA00023125"/>
    </source>
</evidence>